<dbReference type="InterPro" id="IPR023393">
    <property type="entry name" value="START-like_dom_sf"/>
</dbReference>
<feature type="signal peptide" evidence="1">
    <location>
        <begin position="1"/>
        <end position="20"/>
    </location>
</feature>
<protein>
    <submittedName>
        <fullName evidence="2">Polyketide cyclase/dehydrase-related protein</fullName>
    </submittedName>
</protein>
<reference evidence="2 3" key="1">
    <citation type="submission" date="2017-08" db="EMBL/GenBank/DDBJ databases">
        <title>Lysobacter sylvestris genome.</title>
        <authorList>
            <person name="Zhang D.-C."/>
            <person name="Albuquerque L."/>
            <person name="Franca L."/>
            <person name="Froufe H.J.C."/>
            <person name="Barroso C."/>
            <person name="Egas C."/>
            <person name="Da Costa M."/>
            <person name="Margesin R."/>
        </authorList>
    </citation>
    <scope>NUCLEOTIDE SEQUENCE [LARGE SCALE GENOMIC DNA]</scope>
    <source>
        <strain evidence="2 3">AM20-91</strain>
    </source>
</reference>
<feature type="chain" id="PRO_5014423599" evidence="1">
    <location>
        <begin position="21"/>
        <end position="177"/>
    </location>
</feature>
<dbReference type="OrthoDB" id="9807923at2"/>
<gene>
    <name evidence="2" type="ORF">Lysil_1947</name>
</gene>
<comment type="caution">
    <text evidence="2">The sequence shown here is derived from an EMBL/GenBank/DDBJ whole genome shotgun (WGS) entry which is preliminary data.</text>
</comment>
<name>A0A2K1PYB4_9GAMM</name>
<organism evidence="2 3">
    <name type="scientific">Solilutibacter silvestris</name>
    <dbReference type="NCBI Taxonomy" id="1645665"/>
    <lineage>
        <taxon>Bacteria</taxon>
        <taxon>Pseudomonadati</taxon>
        <taxon>Pseudomonadota</taxon>
        <taxon>Gammaproteobacteria</taxon>
        <taxon>Lysobacterales</taxon>
        <taxon>Lysobacteraceae</taxon>
        <taxon>Solilutibacter</taxon>
    </lineage>
</organism>
<dbReference type="EMBL" id="NPZB01000002">
    <property type="protein sequence ID" value="PNS07771.1"/>
    <property type="molecule type" value="Genomic_DNA"/>
</dbReference>
<dbReference type="SUPFAM" id="SSF55961">
    <property type="entry name" value="Bet v1-like"/>
    <property type="match status" value="1"/>
</dbReference>
<dbReference type="CDD" id="cd07818">
    <property type="entry name" value="SRPBCC_1"/>
    <property type="match status" value="1"/>
</dbReference>
<proteinExistence type="predicted"/>
<keyword evidence="1" id="KW-0732">Signal</keyword>
<dbReference type="Proteomes" id="UP000236220">
    <property type="component" value="Unassembled WGS sequence"/>
</dbReference>
<sequence>MFKKIVIVLVVVIAAFLAYAATRPATFEVSRSTVIAAPPQRVYDLINDFHNFPQWSPWQKLDPAMQVTYSGPQNGVGSSYAWSGNKQAGKGSMKITEATAPGKIKMDLDFIEPFAASNTVDFVLAPEGSGTRVTWTMRGHSNFMVKVMSMFVSMDQTIGPDFERGLANLKTVAETAH</sequence>
<dbReference type="InterPro" id="IPR019587">
    <property type="entry name" value="Polyketide_cyclase/dehydratase"/>
</dbReference>
<evidence type="ECO:0000313" key="2">
    <source>
        <dbReference type="EMBL" id="PNS07771.1"/>
    </source>
</evidence>
<accession>A0A2K1PYB4</accession>
<dbReference type="Gene3D" id="3.30.530.20">
    <property type="match status" value="1"/>
</dbReference>
<dbReference type="RefSeq" id="WP_103075437.1">
    <property type="nucleotide sequence ID" value="NZ_NPZB01000002.1"/>
</dbReference>
<evidence type="ECO:0000256" key="1">
    <source>
        <dbReference type="SAM" id="SignalP"/>
    </source>
</evidence>
<evidence type="ECO:0000313" key="3">
    <source>
        <dbReference type="Proteomes" id="UP000236220"/>
    </source>
</evidence>
<dbReference type="Pfam" id="PF10604">
    <property type="entry name" value="Polyketide_cyc2"/>
    <property type="match status" value="1"/>
</dbReference>
<keyword evidence="3" id="KW-1185">Reference proteome</keyword>
<dbReference type="AlphaFoldDB" id="A0A2K1PYB4"/>